<organism evidence="2">
    <name type="scientific">Brassica napus</name>
    <name type="common">Rape</name>
    <dbReference type="NCBI Taxonomy" id="3708"/>
    <lineage>
        <taxon>Eukaryota</taxon>
        <taxon>Viridiplantae</taxon>
        <taxon>Streptophyta</taxon>
        <taxon>Embryophyta</taxon>
        <taxon>Tracheophyta</taxon>
        <taxon>Spermatophyta</taxon>
        <taxon>Magnoliopsida</taxon>
        <taxon>eudicotyledons</taxon>
        <taxon>Gunneridae</taxon>
        <taxon>Pentapetalae</taxon>
        <taxon>rosids</taxon>
        <taxon>malvids</taxon>
        <taxon>Brassicales</taxon>
        <taxon>Brassicaceae</taxon>
        <taxon>Brassiceae</taxon>
        <taxon>Brassica</taxon>
    </lineage>
</organism>
<evidence type="ECO:0000313" key="2">
    <source>
        <dbReference type="EMBL" id="CAF1707590.1"/>
    </source>
</evidence>
<dbReference type="Proteomes" id="UP001295469">
    <property type="component" value="Chromosome C03"/>
</dbReference>
<gene>
    <name evidence="2" type="ORF">DARMORV10_C03P63870.1</name>
</gene>
<proteinExistence type="predicted"/>
<evidence type="ECO:0000256" key="1">
    <source>
        <dbReference type="SAM" id="MobiDB-lite"/>
    </source>
</evidence>
<feature type="compositionally biased region" description="Polar residues" evidence="1">
    <location>
        <begin position="23"/>
        <end position="35"/>
    </location>
</feature>
<accession>A0A816IDQ8</accession>
<dbReference type="AlphaFoldDB" id="A0A816IDQ8"/>
<sequence length="73" mass="8466">MSRPRLGRKQEVSVRSYDRTGSKGENNSPALSSGLLSEFRRRGRVRRVGWIPKLLHSLFVPAPLEKPRRLRLR</sequence>
<dbReference type="EMBL" id="HG994367">
    <property type="protein sequence ID" value="CAF1707590.1"/>
    <property type="molecule type" value="Genomic_DNA"/>
</dbReference>
<feature type="compositionally biased region" description="Basic and acidic residues" evidence="1">
    <location>
        <begin position="8"/>
        <end position="22"/>
    </location>
</feature>
<reference evidence="2" key="1">
    <citation type="submission" date="2021-01" db="EMBL/GenBank/DDBJ databases">
        <authorList>
            <consortium name="Genoscope - CEA"/>
            <person name="William W."/>
        </authorList>
    </citation>
    <scope>NUCLEOTIDE SEQUENCE</scope>
</reference>
<name>A0A816IDQ8_BRANA</name>
<protein>
    <submittedName>
        <fullName evidence="2">(rape) hypothetical protein</fullName>
    </submittedName>
</protein>
<feature type="region of interest" description="Disordered" evidence="1">
    <location>
        <begin position="1"/>
        <end position="36"/>
    </location>
</feature>